<reference evidence="2 3" key="1">
    <citation type="journal article" date="2013" name="Curr. Biol.">
        <title>The Genome of the Foraminiferan Reticulomyxa filosa.</title>
        <authorList>
            <person name="Glockner G."/>
            <person name="Hulsmann N."/>
            <person name="Schleicher M."/>
            <person name="Noegel A.A."/>
            <person name="Eichinger L."/>
            <person name="Gallinger C."/>
            <person name="Pawlowski J."/>
            <person name="Sierra R."/>
            <person name="Euteneuer U."/>
            <person name="Pillet L."/>
            <person name="Moustafa A."/>
            <person name="Platzer M."/>
            <person name="Groth M."/>
            <person name="Szafranski K."/>
            <person name="Schliwa M."/>
        </authorList>
    </citation>
    <scope>NUCLEOTIDE SEQUENCE [LARGE SCALE GENOMIC DNA]</scope>
</reference>
<gene>
    <name evidence="2" type="ORF">RFI_34964</name>
</gene>
<comment type="caution">
    <text evidence="2">The sequence shown here is derived from an EMBL/GenBank/DDBJ whole genome shotgun (WGS) entry which is preliminary data.</text>
</comment>
<evidence type="ECO:0000313" key="2">
    <source>
        <dbReference type="EMBL" id="ETO02467.1"/>
    </source>
</evidence>
<feature type="compositionally biased region" description="Basic and acidic residues" evidence="1">
    <location>
        <begin position="1"/>
        <end position="11"/>
    </location>
</feature>
<dbReference type="EMBL" id="ASPP01035700">
    <property type="protein sequence ID" value="ETO02467.1"/>
    <property type="molecule type" value="Genomic_DNA"/>
</dbReference>
<feature type="compositionally biased region" description="Polar residues" evidence="1">
    <location>
        <begin position="58"/>
        <end position="73"/>
    </location>
</feature>
<sequence>KKFTVLRDKYAHLKSQSQKGGAEQMNKAQVLKTSTDGSESLSSSVTNGTTTEAASTTIGHNDSMTETTGQTITKPKVLLAEEEEEEKEDQATDLESDLAELEPEKKINTTTTPHNSVFFFFFKKKKMICI</sequence>
<feature type="region of interest" description="Disordered" evidence="1">
    <location>
        <begin position="1"/>
        <end position="111"/>
    </location>
</feature>
<evidence type="ECO:0000313" key="3">
    <source>
        <dbReference type="Proteomes" id="UP000023152"/>
    </source>
</evidence>
<evidence type="ECO:0000256" key="1">
    <source>
        <dbReference type="SAM" id="MobiDB-lite"/>
    </source>
</evidence>
<protein>
    <submittedName>
        <fullName evidence="2">Uncharacterized protein</fullName>
    </submittedName>
</protein>
<accession>X6LMV2</accession>
<feature type="compositionally biased region" description="Acidic residues" evidence="1">
    <location>
        <begin position="80"/>
        <end position="101"/>
    </location>
</feature>
<dbReference type="Proteomes" id="UP000023152">
    <property type="component" value="Unassembled WGS sequence"/>
</dbReference>
<organism evidence="2 3">
    <name type="scientific">Reticulomyxa filosa</name>
    <dbReference type="NCBI Taxonomy" id="46433"/>
    <lineage>
        <taxon>Eukaryota</taxon>
        <taxon>Sar</taxon>
        <taxon>Rhizaria</taxon>
        <taxon>Retaria</taxon>
        <taxon>Foraminifera</taxon>
        <taxon>Monothalamids</taxon>
        <taxon>Reticulomyxidae</taxon>
        <taxon>Reticulomyxa</taxon>
    </lineage>
</organism>
<proteinExistence type="predicted"/>
<keyword evidence="3" id="KW-1185">Reference proteome</keyword>
<feature type="compositionally biased region" description="Low complexity" evidence="1">
    <location>
        <begin position="33"/>
        <end position="57"/>
    </location>
</feature>
<name>X6LMV2_RETFI</name>
<dbReference type="AlphaFoldDB" id="X6LMV2"/>
<feature type="non-terminal residue" evidence="2">
    <location>
        <position position="1"/>
    </location>
</feature>